<accession>A0A0F9GSA0</accession>
<comment type="caution">
    <text evidence="1">The sequence shown here is derived from an EMBL/GenBank/DDBJ whole genome shotgun (WGS) entry which is preliminary data.</text>
</comment>
<name>A0A0F9GSA0_9ZZZZ</name>
<dbReference type="Pfam" id="PF01527">
    <property type="entry name" value="HTH_Tnp_1"/>
    <property type="match status" value="1"/>
</dbReference>
<dbReference type="AlphaFoldDB" id="A0A0F9GSA0"/>
<dbReference type="PANTHER" id="PTHR37936">
    <property type="entry name" value="TRANSPOSASE INSC FOR INSERTION ELEMENT IS2A-RELATED"/>
    <property type="match status" value="1"/>
</dbReference>
<dbReference type="PANTHER" id="PTHR37936:SF3">
    <property type="entry name" value="TRANSPOSASE INSC FOR INSERTION ELEMENT IS2A-RELATED"/>
    <property type="match status" value="1"/>
</dbReference>
<dbReference type="NCBIfam" id="NF047595">
    <property type="entry name" value="IS66_ISRel24_TnpA"/>
    <property type="match status" value="1"/>
</dbReference>
<gene>
    <name evidence="1" type="ORF">LCGC14_1873890</name>
</gene>
<dbReference type="Gene3D" id="1.10.10.10">
    <property type="entry name" value="Winged helix-like DNA-binding domain superfamily/Winged helix DNA-binding domain"/>
    <property type="match status" value="1"/>
</dbReference>
<dbReference type="GO" id="GO:0006313">
    <property type="term" value="P:DNA transposition"/>
    <property type="evidence" value="ECO:0007669"/>
    <property type="project" value="InterPro"/>
</dbReference>
<protein>
    <recommendedName>
        <fullName evidence="2">Transposase</fullName>
    </recommendedName>
</protein>
<reference evidence="1" key="1">
    <citation type="journal article" date="2015" name="Nature">
        <title>Complex archaea that bridge the gap between prokaryotes and eukaryotes.</title>
        <authorList>
            <person name="Spang A."/>
            <person name="Saw J.H."/>
            <person name="Jorgensen S.L."/>
            <person name="Zaremba-Niedzwiedzka K."/>
            <person name="Martijn J."/>
            <person name="Lind A.E."/>
            <person name="van Eijk R."/>
            <person name="Schleper C."/>
            <person name="Guy L."/>
            <person name="Ettema T.J."/>
        </authorList>
    </citation>
    <scope>NUCLEOTIDE SEQUENCE</scope>
</reference>
<dbReference type="InterPro" id="IPR036388">
    <property type="entry name" value="WH-like_DNA-bd_sf"/>
</dbReference>
<dbReference type="SUPFAM" id="SSF48295">
    <property type="entry name" value="TrpR-like"/>
    <property type="match status" value="1"/>
</dbReference>
<sequence>MATTVEFLRDYGVEIRANGQKRWPNEVKARIVAESLQPGVSVNAVAARYGLRANHLSEWRSQARDGRLVLPAGDDDAFSFAPLVVSDGGGGAHMSAVAGRSAKPDESSHTSIEIGIGRVTVRLDGTTSSSRVAEIVRAIEGQP</sequence>
<dbReference type="InterPro" id="IPR010921">
    <property type="entry name" value="Trp_repressor/repl_initiator"/>
</dbReference>
<evidence type="ECO:0000313" key="1">
    <source>
        <dbReference type="EMBL" id="KKL93516.1"/>
    </source>
</evidence>
<organism evidence="1">
    <name type="scientific">marine sediment metagenome</name>
    <dbReference type="NCBI Taxonomy" id="412755"/>
    <lineage>
        <taxon>unclassified sequences</taxon>
        <taxon>metagenomes</taxon>
        <taxon>ecological metagenomes</taxon>
    </lineage>
</organism>
<proteinExistence type="predicted"/>
<dbReference type="EMBL" id="LAZR01019166">
    <property type="protein sequence ID" value="KKL93516.1"/>
    <property type="molecule type" value="Genomic_DNA"/>
</dbReference>
<dbReference type="GO" id="GO:0043565">
    <property type="term" value="F:sequence-specific DNA binding"/>
    <property type="evidence" value="ECO:0007669"/>
    <property type="project" value="InterPro"/>
</dbReference>
<dbReference type="GO" id="GO:0004803">
    <property type="term" value="F:transposase activity"/>
    <property type="evidence" value="ECO:0007669"/>
    <property type="project" value="InterPro"/>
</dbReference>
<dbReference type="InterPro" id="IPR002514">
    <property type="entry name" value="Transposase_8"/>
</dbReference>
<evidence type="ECO:0008006" key="2">
    <source>
        <dbReference type="Google" id="ProtNLM"/>
    </source>
</evidence>